<comment type="similarity">
    <text evidence="2">Belongs to the IucA/IucC family.</text>
</comment>
<comment type="pathway">
    <text evidence="1">Siderophore biosynthesis.</text>
</comment>
<dbReference type="InterPro" id="IPR007310">
    <property type="entry name" value="Aerobactin_biosyn_IucA/IucC_N"/>
</dbReference>
<evidence type="ECO:0000313" key="7">
    <source>
        <dbReference type="Proteomes" id="UP000319825"/>
    </source>
</evidence>
<organism evidence="6 7">
    <name type="scientific">Micromonospora olivasterospora</name>
    <dbReference type="NCBI Taxonomy" id="1880"/>
    <lineage>
        <taxon>Bacteria</taxon>
        <taxon>Bacillati</taxon>
        <taxon>Actinomycetota</taxon>
        <taxon>Actinomycetes</taxon>
        <taxon>Micromonosporales</taxon>
        <taxon>Micromonosporaceae</taxon>
        <taxon>Micromonospora</taxon>
    </lineage>
</organism>
<dbReference type="GO" id="GO:0016881">
    <property type="term" value="F:acid-amino acid ligase activity"/>
    <property type="evidence" value="ECO:0007669"/>
    <property type="project" value="UniProtKB-ARBA"/>
</dbReference>
<dbReference type="EMBL" id="VLKE01000001">
    <property type="protein sequence ID" value="TWH70955.1"/>
    <property type="molecule type" value="Genomic_DNA"/>
</dbReference>
<comment type="caution">
    <text evidence="6">The sequence shown here is derived from an EMBL/GenBank/DDBJ whole genome shotgun (WGS) entry which is preliminary data.</text>
</comment>
<evidence type="ECO:0000259" key="5">
    <source>
        <dbReference type="Pfam" id="PF06276"/>
    </source>
</evidence>
<evidence type="ECO:0000256" key="3">
    <source>
        <dbReference type="SAM" id="MobiDB-lite"/>
    </source>
</evidence>
<dbReference type="OrthoDB" id="495728at2"/>
<dbReference type="RefSeq" id="WP_145777117.1">
    <property type="nucleotide sequence ID" value="NZ_BAAATQ010000205.1"/>
</dbReference>
<dbReference type="GO" id="GO:0019290">
    <property type="term" value="P:siderophore biosynthetic process"/>
    <property type="evidence" value="ECO:0007669"/>
    <property type="project" value="InterPro"/>
</dbReference>
<name>A0A562IJP5_MICOL</name>
<evidence type="ECO:0000259" key="4">
    <source>
        <dbReference type="Pfam" id="PF04183"/>
    </source>
</evidence>
<evidence type="ECO:0000313" key="6">
    <source>
        <dbReference type="EMBL" id="TWH70955.1"/>
    </source>
</evidence>
<evidence type="ECO:0000256" key="2">
    <source>
        <dbReference type="ARBA" id="ARBA00007832"/>
    </source>
</evidence>
<feature type="domain" description="Aerobactin siderophore biosynthesis IucA/IucC-like C-terminal" evidence="5">
    <location>
        <begin position="373"/>
        <end position="516"/>
    </location>
</feature>
<dbReference type="PANTHER" id="PTHR34384">
    <property type="entry name" value="L-2,3-DIAMINOPROPANOATE--CITRATE LIGASE"/>
    <property type="match status" value="1"/>
</dbReference>
<gene>
    <name evidence="6" type="ORF">JD77_05980</name>
</gene>
<dbReference type="AlphaFoldDB" id="A0A562IJP5"/>
<dbReference type="InterPro" id="IPR022770">
    <property type="entry name" value="IucA/IucC-like_C"/>
</dbReference>
<dbReference type="Pfam" id="PF06276">
    <property type="entry name" value="FhuF"/>
    <property type="match status" value="1"/>
</dbReference>
<dbReference type="InterPro" id="IPR037455">
    <property type="entry name" value="LucA/IucC-like"/>
</dbReference>
<feature type="region of interest" description="Disordered" evidence="3">
    <location>
        <begin position="545"/>
        <end position="565"/>
    </location>
</feature>
<protein>
    <submittedName>
        <fullName evidence="6">Siderophore synthetase component</fullName>
    </submittedName>
</protein>
<reference evidence="6 7" key="1">
    <citation type="submission" date="2019-07" db="EMBL/GenBank/DDBJ databases">
        <title>R&amp;d 2014.</title>
        <authorList>
            <person name="Klenk H.-P."/>
        </authorList>
    </citation>
    <scope>NUCLEOTIDE SEQUENCE [LARGE SCALE GENOMIC DNA]</scope>
    <source>
        <strain evidence="6 7">DSM 43868</strain>
    </source>
</reference>
<evidence type="ECO:0000256" key="1">
    <source>
        <dbReference type="ARBA" id="ARBA00004924"/>
    </source>
</evidence>
<sequence length="565" mass="61474">MRVRGEAPTDAYKTTEQQVFQRVLDALLRENHLGLSTNGHRDGDDWCTHTGRDKRLRLPVRPDGFQHHLRTSRPMFLAQRGDDIPVLVDTLDALLNILAPIDDPQAQTGWAAFVAECHGELAARRLAAQHQSGVYAAVAAARAEQPTGMAGALLDETLAAHTDHPVHPTSRCRHGLDDAELRAYAPEHAPTFALRWLPTKRAEVTLTGSLPPWWPGTGDPDTMLLPVHPLTADRLDLPAVDTPPVLVRPTLSMRTVALAADPYTHLKLPLATATLGARNRRTIAPGTLTDGDAVHRLLQRIAAGEPRFADRILHADETTYGHTGDETRAFLLRRYPTTLASSLVVPVAALAAPDPGGTTVVERVASGDPRPLLDAYLDLLIDWHVYLWLRHGIALEAHQQNIHLVIDPGGGVRLLYKDNDGARLDSRHAVALDDARMRVDDPGELADVFTTITLHLCAAAPLLALAARGLPVPTPAAALRHRLVAARDRWAGGACARLFTERVLDAATLPIKAMLTAGTLLPKDRIGCADINKYYLRTGPNYLREDPSTRGASSRALAARTEETP</sequence>
<dbReference type="Pfam" id="PF04183">
    <property type="entry name" value="IucA_IucC"/>
    <property type="match status" value="1"/>
</dbReference>
<dbReference type="PANTHER" id="PTHR34384:SF5">
    <property type="entry name" value="L-2,3-DIAMINOPROPANOATE--CITRATE LIGASE"/>
    <property type="match status" value="1"/>
</dbReference>
<dbReference type="Proteomes" id="UP000319825">
    <property type="component" value="Unassembled WGS sequence"/>
</dbReference>
<proteinExistence type="inferred from homology"/>
<feature type="domain" description="Aerobactin siderophore biosynthesis IucA/IucC N-terminal" evidence="4">
    <location>
        <begin position="161"/>
        <end position="351"/>
    </location>
</feature>
<dbReference type="Gene3D" id="1.10.510.40">
    <property type="match status" value="1"/>
</dbReference>
<keyword evidence="7" id="KW-1185">Reference proteome</keyword>
<accession>A0A562IJP5</accession>